<evidence type="ECO:0000313" key="8">
    <source>
        <dbReference type="EMBL" id="TCU81262.1"/>
    </source>
</evidence>
<reference evidence="8 10" key="2">
    <citation type="submission" date="2019-03" db="EMBL/GenBank/DDBJ databases">
        <title>Genomic Encyclopedia of Type Strains, Phase IV (KMG-IV): sequencing the most valuable type-strain genomes for metagenomic binning, comparative biology and taxonomic classification.</title>
        <authorList>
            <person name="Goeker M."/>
        </authorList>
    </citation>
    <scope>NUCLEOTIDE SEQUENCE [LARGE SCALE GENOMIC DNA]</scope>
    <source>
        <strain evidence="8 10">DSM 3764</strain>
    </source>
</reference>
<feature type="repeat" description="TPR" evidence="3">
    <location>
        <begin position="88"/>
        <end position="121"/>
    </location>
</feature>
<gene>
    <name evidence="8" type="ORF">EV682_12415</name>
    <name evidence="7" type="ORF">NCTC11159_02777</name>
</gene>
<dbReference type="InterPro" id="IPR032710">
    <property type="entry name" value="NTF2-like_dom_sf"/>
</dbReference>
<protein>
    <submittedName>
        <fullName evidence="7">Predicted O-linked N-acetylglucosamine transferase, SPINDLY family</fullName>
    </submittedName>
    <submittedName>
        <fullName evidence="8">Tetratricopeptide repeat protein</fullName>
    </submittedName>
</protein>
<dbReference type="SUPFAM" id="SSF48452">
    <property type="entry name" value="TPR-like"/>
    <property type="match status" value="1"/>
</dbReference>
<organism evidence="7 9">
    <name type="scientific">Iodobacter fluviatilis</name>
    <dbReference type="NCBI Taxonomy" id="537"/>
    <lineage>
        <taxon>Bacteria</taxon>
        <taxon>Pseudomonadati</taxon>
        <taxon>Pseudomonadota</taxon>
        <taxon>Betaproteobacteria</taxon>
        <taxon>Neisseriales</taxon>
        <taxon>Chitinibacteraceae</taxon>
        <taxon>Iodobacter</taxon>
    </lineage>
</organism>
<dbReference type="InterPro" id="IPR050498">
    <property type="entry name" value="Ycf3"/>
</dbReference>
<dbReference type="OrthoDB" id="5294075at2"/>
<dbReference type="EMBL" id="SMBT01000024">
    <property type="protein sequence ID" value="TCU81262.1"/>
    <property type="molecule type" value="Genomic_DNA"/>
</dbReference>
<keyword evidence="10" id="KW-1185">Reference proteome</keyword>
<proteinExistence type="predicted"/>
<reference evidence="7 9" key="1">
    <citation type="submission" date="2018-06" db="EMBL/GenBank/DDBJ databases">
        <authorList>
            <consortium name="Pathogen Informatics"/>
            <person name="Doyle S."/>
        </authorList>
    </citation>
    <scope>NUCLEOTIDE SEQUENCE [LARGE SCALE GENOMIC DNA]</scope>
    <source>
        <strain evidence="7 9">NCTC11159</strain>
    </source>
</reference>
<dbReference type="PANTHER" id="PTHR44858">
    <property type="entry name" value="TETRATRICOPEPTIDE REPEAT PROTEIN 6"/>
    <property type="match status" value="1"/>
</dbReference>
<dbReference type="GO" id="GO:0016740">
    <property type="term" value="F:transferase activity"/>
    <property type="evidence" value="ECO:0007669"/>
    <property type="project" value="UniProtKB-KW"/>
</dbReference>
<dbReference type="InterPro" id="IPR056203">
    <property type="entry name" value="Cds6_C"/>
</dbReference>
<name>A0A377QAE0_9NEIS</name>
<evidence type="ECO:0000313" key="7">
    <source>
        <dbReference type="EMBL" id="STQ91700.1"/>
    </source>
</evidence>
<dbReference type="Pfam" id="PF24125">
    <property type="entry name" value="Cds6_C"/>
    <property type="match status" value="1"/>
</dbReference>
<feature type="compositionally biased region" description="Low complexity" evidence="4">
    <location>
        <begin position="209"/>
        <end position="224"/>
    </location>
</feature>
<evidence type="ECO:0000256" key="3">
    <source>
        <dbReference type="PROSITE-ProRule" id="PRU00339"/>
    </source>
</evidence>
<dbReference type="Pfam" id="PF13414">
    <property type="entry name" value="TPR_11"/>
    <property type="match status" value="1"/>
</dbReference>
<evidence type="ECO:0000313" key="9">
    <source>
        <dbReference type="Proteomes" id="UP000255108"/>
    </source>
</evidence>
<keyword evidence="1" id="KW-0677">Repeat</keyword>
<keyword evidence="7" id="KW-0808">Transferase</keyword>
<evidence type="ECO:0000256" key="2">
    <source>
        <dbReference type="ARBA" id="ARBA00022803"/>
    </source>
</evidence>
<dbReference type="EMBL" id="UGHR01000001">
    <property type="protein sequence ID" value="STQ91700.1"/>
    <property type="molecule type" value="Genomic_DNA"/>
</dbReference>
<dbReference type="SUPFAM" id="SSF54427">
    <property type="entry name" value="NTF2-like"/>
    <property type="match status" value="1"/>
</dbReference>
<feature type="compositionally biased region" description="Pro residues" evidence="4">
    <location>
        <begin position="192"/>
        <end position="208"/>
    </location>
</feature>
<dbReference type="RefSeq" id="WP_115227880.1">
    <property type="nucleotide sequence ID" value="NZ_CAWOLO010000024.1"/>
</dbReference>
<dbReference type="InterPro" id="IPR011990">
    <property type="entry name" value="TPR-like_helical_dom_sf"/>
</dbReference>
<evidence type="ECO:0000313" key="10">
    <source>
        <dbReference type="Proteomes" id="UP000295794"/>
    </source>
</evidence>
<dbReference type="Gene3D" id="3.10.450.50">
    <property type="match status" value="1"/>
</dbReference>
<keyword evidence="5" id="KW-0732">Signal</keyword>
<feature type="chain" id="PRO_5016871510" evidence="5">
    <location>
        <begin position="22"/>
        <end position="350"/>
    </location>
</feature>
<dbReference type="Proteomes" id="UP000295794">
    <property type="component" value="Unassembled WGS sequence"/>
</dbReference>
<dbReference type="Proteomes" id="UP000255108">
    <property type="component" value="Unassembled WGS sequence"/>
</dbReference>
<dbReference type="InterPro" id="IPR019734">
    <property type="entry name" value="TPR_rpt"/>
</dbReference>
<dbReference type="PROSITE" id="PS50005">
    <property type="entry name" value="TPR"/>
    <property type="match status" value="1"/>
</dbReference>
<dbReference type="AlphaFoldDB" id="A0A377QAE0"/>
<sequence>MTLRRIALALVPLFLSFGVYAGDAEDIQQLLKSKQLPQALDRADKFLAKSPKEPSIRFLRGIILTEMGRTDEGIKAFTQLSADNPQLPEPYNNLAVLYAQQNQLDKARAALLMAIQTNPSYATAHENLGDLYARLASQAYDKALQLEGSNPAVQGKLKMVGSLFGNPSAAVRTNATPVKTAQITPSAKPVPVATPEPKPVATPSPAPTAKPVAIPTAAPVTTKPTPTPAPKPDARDADKQQIASSVENWAQAWSKQNVNGYLGAYSSSFKTPSGQKFSAWSEERRQRISAPKSIDVKISDMKIDVADDGSAKVRFRQHYKASHLSSSTGKTLILEKSGSRWLIREERTGS</sequence>
<keyword evidence="2 3" id="KW-0802">TPR repeat</keyword>
<evidence type="ECO:0000256" key="4">
    <source>
        <dbReference type="SAM" id="MobiDB-lite"/>
    </source>
</evidence>
<feature type="region of interest" description="Disordered" evidence="4">
    <location>
        <begin position="181"/>
        <end position="243"/>
    </location>
</feature>
<feature type="domain" description="Cds6 C-terminal" evidence="6">
    <location>
        <begin position="242"/>
        <end position="346"/>
    </location>
</feature>
<evidence type="ECO:0000259" key="6">
    <source>
        <dbReference type="Pfam" id="PF24125"/>
    </source>
</evidence>
<accession>A0A377QAE0</accession>
<feature type="signal peptide" evidence="5">
    <location>
        <begin position="1"/>
        <end position="21"/>
    </location>
</feature>
<dbReference type="SMART" id="SM00028">
    <property type="entry name" value="TPR"/>
    <property type="match status" value="3"/>
</dbReference>
<dbReference type="Gene3D" id="1.25.40.10">
    <property type="entry name" value="Tetratricopeptide repeat domain"/>
    <property type="match status" value="1"/>
</dbReference>
<evidence type="ECO:0000256" key="1">
    <source>
        <dbReference type="ARBA" id="ARBA00022737"/>
    </source>
</evidence>
<evidence type="ECO:0000256" key="5">
    <source>
        <dbReference type="SAM" id="SignalP"/>
    </source>
</evidence>
<dbReference type="PANTHER" id="PTHR44858:SF1">
    <property type="entry name" value="UDP-N-ACETYLGLUCOSAMINE--PEPTIDE N-ACETYLGLUCOSAMINYLTRANSFERASE SPINDLY-RELATED"/>
    <property type="match status" value="1"/>
</dbReference>